<feature type="region of interest" description="N-terminal hotdog fold" evidence="9">
    <location>
        <begin position="633"/>
        <end position="755"/>
    </location>
</feature>
<dbReference type="SUPFAM" id="SSF53901">
    <property type="entry name" value="Thiolase-like"/>
    <property type="match status" value="3"/>
</dbReference>
<dbReference type="Gene3D" id="3.40.50.720">
    <property type="entry name" value="NAD(P)-binding Rossmann-like Domain"/>
    <property type="match status" value="2"/>
</dbReference>
<dbReference type="InterPro" id="IPR013968">
    <property type="entry name" value="PKS_KR"/>
</dbReference>
<accession>A0A238H476</accession>
<feature type="domain" description="Carrier" evidence="11">
    <location>
        <begin position="1588"/>
        <end position="1664"/>
    </location>
</feature>
<dbReference type="CDD" id="cd08953">
    <property type="entry name" value="KR_2_SDR_x"/>
    <property type="match status" value="1"/>
</dbReference>
<evidence type="ECO:0000259" key="13">
    <source>
        <dbReference type="PROSITE" id="PS52019"/>
    </source>
</evidence>
<dbReference type="PROSITE" id="PS00098">
    <property type="entry name" value="THIOLASE_1"/>
    <property type="match status" value="1"/>
</dbReference>
<dbReference type="Pfam" id="PF00109">
    <property type="entry name" value="ketoacyl-synt"/>
    <property type="match status" value="3"/>
</dbReference>
<keyword evidence="4" id="KW-0963">Cytoplasm</keyword>
<dbReference type="InterPro" id="IPR020807">
    <property type="entry name" value="PKS_DH"/>
</dbReference>
<dbReference type="Pfam" id="PF02801">
    <property type="entry name" value="Ketoacyl-synt_C"/>
    <property type="match status" value="3"/>
</dbReference>
<evidence type="ECO:0000256" key="5">
    <source>
        <dbReference type="ARBA" id="ARBA00022553"/>
    </source>
</evidence>
<evidence type="ECO:0000256" key="3">
    <source>
        <dbReference type="ARBA" id="ARBA00022450"/>
    </source>
</evidence>
<evidence type="ECO:0000256" key="10">
    <source>
        <dbReference type="SAM" id="MobiDB-lite"/>
    </source>
</evidence>
<gene>
    <name evidence="14" type="ORF">BSIN_0234</name>
</gene>
<evidence type="ECO:0000313" key="15">
    <source>
        <dbReference type="Proteomes" id="UP000198460"/>
    </source>
</evidence>
<feature type="compositionally biased region" description="Basic and acidic residues" evidence="10">
    <location>
        <begin position="2936"/>
        <end position="2946"/>
    </location>
</feature>
<feature type="compositionally biased region" description="Low complexity" evidence="10">
    <location>
        <begin position="1701"/>
        <end position="1714"/>
    </location>
</feature>
<dbReference type="InterPro" id="IPR042104">
    <property type="entry name" value="PKS_dehydratase_sf"/>
</dbReference>
<feature type="region of interest" description="Disordered" evidence="10">
    <location>
        <begin position="1445"/>
        <end position="1464"/>
    </location>
</feature>
<sequence>MDIMNKPTLLPAIDTIDAARAADRARRDIAVIGLAGRYPMAEHLDAFWRNLVDGRDCVSPLPPGRWLADHPQLSGFGDVWGGFLDDVDSFDALFFGITPREAAKLDPQERLFLQCAYAAIEDAGYTCATLGLGEPGGAHEHNRVGVFAGAMYQEYQLYGVEASFASEPTAATGIAASIANRVSYFGGFQGPSLTLDTMCSSSITAIHLACRSLMFDECEAALAGGVNVSIHPNKYRLLKENKFLAATGRCRSFAADGDGYVPGEGVGIVVLKRLDKALRDGDRIHAVIKASAINHGGHSKGYYVPNARQQAALIHEAIELAGVDPRHIQYVEAHGTGTPVGDPVELQGLTDAFSAYTSDKQFCALGSVKSNIGHSESAAGIAALTKVILQMKNGMLVPSLHAQQINPALDFAASPFYLQRSLAQWPRAVDAAGRELPRLASLSSYGAGGSNAHLIVAEHVPQTAHAAFRTAAALPPIIVLSAPNPAALRARAQQLLTFLREGRAAGDGALHDCAYTLQVGRDAFLHRVAFVAHDVAHAQSCLDAYVAGDALPQHVHAGKARAETAAVPAAERDAQRIARAWVDGAQVDWADLHRDARPRRISLPTYPFASGKIWMKTDTRLPAAGLAPSSSEARDDGHPLLHRREQAGDAFASHFSVSEPFLADHQVDGRPMLPAVAYLEMARAAFAARMNVGPAARVADVTWMRPARADGAALAMRIAFSAQHGERGAFVVERIGDGTPSVCATGRVDALTQAAPERIDVNAFIVRHCDKTYDADACYRRFAAVGLQYGPAHQIIAGLHAGPRHVVARLSRPQTDDNYWLHPSIGDGALQSIIGFYLDDARDWVPVPFSLARADLHRRCGTDMWCIASRAEGDDTFDIALLDAQGELCARFDTLKIRNFARVRAADAPSGAADGTAVRGELNVPLAMRWVRAAWQPQTGARPALVWQIGGDDAADRELAQYGARRVRAGHDALGSIDACAALLEREGPVDEIVWIAPSAGASEDIARMQQHGVGVLFRLAKALIAQGYLTKPLAFTIVTHGAQAVLDDEPLEPTHASVHGFVGVLAKEMRAWRFRLVDLDLSEPRPMHEILSMPFDRDGEAWSRRAGTWYRQQLLPCCETLRDEAPSNAPVFRQRGVYVIVGGAGGIGKVLSRYLIDRYDAQVVWLGRRGLAQGVEADLAGFAAARRQPAYWQVDATDAHALARVRDEIVARFGAVHGVINSAIVLRDQGIMTMDEAQFSQVLDVKVATSVNVASAFGGDALDFMLFFSSLAGYLKMPGQSNYAAGSVFQDTVAHYLGRAGRFPVKVMNWGYWSEFGAGASEHYRRRMAAIGVASVRIADSMAALEQLLRGSLPQMGFIRMFELARVAIIPSARLDEAVEIVDGRAHSRRDVARVLDDAQRQLAALRVDDGGVARAFGERGVALAAVQNASHARAPLPAAAAPLANASPPARGPASTASGGGERRGAALAYMKALVSRALEVPLDALDESTPLVRYGVDSISAVHVTSALNERFGDVDSTLLFDLQTIEDLADHFLTTHPDAFPAHEAAEPAAQSADPAALSAVDAFAVRSNEIGPHAHVTGHVADAPRAAMIAYMKTLVANALEVPFDALDESTPLVHYGVDSISGVHITNALGAVFDGVDSTLLFDLQTIEELADHFLERDAARCAVLCAGAQAGSETEARRDARSGPPEAVAVGGDSSPPLLPTATPAPSRQDAAPPLLALERDDDIAIVGMSGRYPEASDLRAFWANLRDGVHCIREIPASRWDWRALHTDDPETVGRSYSRWGGFIDGHDEFDPDFFHIAPAEAELIDPQERLFLQYAYACIEDAGHTPESLNAAGEVGVFAGAMNSDYPLAPRAWSIANRVSYVFDFQGPSMTIDTACSSSLTALHLATEALHAGTCASALVGGVNLITDPAHLASLSYMQMLSRGDACRAFGDGADGFVASEGVGVVLLKPLRAAKRDGDHVYGVVKGTMVAAGGRTSGYTVPSPRAQSAVIERALARAGVDADSISYVEAHGTGTALGDPIEVKGLTGIYGGVRRDGSTCALGSVKSNIGHAESAAGLAGLTKILLQMKHGTLVPTLHAQPVNPRIDFARTPFRLPLNAQPWARPTVERDGRAWTLPRIAGLSSFGAGGANAHAVIAEANLPDDASLAAPGPQAIVLSAQSREQVRERASALLAQIRDEALGDDRLHAIAFTLQVGREMRDVRLGFVVDSIGALATWLARIVDTDWATLDGLAFGSGRPRDRASTQARVVAPGDARSLNGLVADWAAGERVDWNAWHIRQPRRISLPTYPFKRERYWLAPSHDIRRLTAQALAQADGPRDRVAPPQASLPCAAPPADAAPVYLYRETWRPQAPGAALADAARRVLCIVDTSAAADALAPVVAQGHPGADVLFIVCADAAAASPDRIALRGEAAGDYRDAFAAVRERWPAVDVCYHALAACDVYYCERDHALLYTIQGMIAAGLPVARLLLLARCKQTRLQPQVDSWIGLCRSLPMVLPQTDAALLACHDTAASGGAPFADWFARRAIAEARAQKMQSVLYRDGVRHVADVEPLALPDAPSGPHAGRAGQTWLVTGGMGALATLLWHHLHAQGANVVLTGRSALDAEQNRKLDACDRGEGRVLYVQADAGDEVAMRAAIQLAKTRFGRIDGVIHAAGIAPTTTIESIDFDDYRRVLAPKVHGARVLTRLAEREGWRWLVQFSSSSAVLGDFGSCSYAVANRFQTAHALAQPDGPTRHIAINWPLWRDGSMGLGGERRERVYLASSGQDYLETHAGLACFERILAASPRQAIVLVGDGNPLRRRAGMLNEAAALTEAAAAGADAPPASPVPATAMNADEATLRAIVLDAIETQLKLPAERVRTGLNWVELGFDSIRLAALGKRLGETLGVRVTPATFFANPSVDDLIGHLAQACVSARSAQPPGAAAAERAHPDARRDAPAPADATPDSPVRDDASAMPDVAPDVAARDAPRAAPRYEPIAVIGMSGRFPGAESIDALWRNWADGVSGIRAASTLEGPRASSLGVAARERLYGGFLDDVEMFDPLFFELSPNEAAEIDPQQRLFLQTAWHAFEDAGYVGDAIRGSDCGVFVGAEESLYGEQLARREYITANRNATLPARIAYALDLKGPNCSVTASCSSGLVAVHQACRALQSGECSVALAGAVSVMASARELGSLAAAIALAAEPACRVFDDRATGLVPAEAVAAVVLKPLSRALADGDRVHGVIRGTAINYDGRTNGMLAPNPASQVRLFRATLDMAGLAAEHVGVVLAHSIGMRLGDSVEIDALQQVFRAPCALTSTKPVLGHSFAASGVVDLLALMTALRHRSVPALHGFETANEYVDFSAPGVVAPVRRRQAWDAPAGSARYGFVSTTGINGANACAIVEEAPPRPAAAAARAGRAHLVVLSAPDAARLAQLEAALRQTLDAPEPPRIEDIAFTLLAGRAQLESRVAWVVTSRDELRAALDASAAGAANGYRGDHPVLDPRRRIAWPAQPTADALREVAAAWAAGAQLDGGRPDVGRRITLPTTPFARISCWAARDPAAADGADGGAPASAPIAPEAATPPLSSSLPTATPSPAADPADAQTVRAFLRGFVERQLGFAPSQILDDKPLRQYGMDSVLALKLGHALESRFRVKLTPRTFHENPSIAALVRHIGMYAGAATRAAHEAGAFARFRDERVLDMLDRIAGLDPSLAEVRELLK</sequence>
<evidence type="ECO:0000256" key="2">
    <source>
        <dbReference type="ARBA" id="ARBA00004792"/>
    </source>
</evidence>
<dbReference type="PROSITE" id="PS50075">
    <property type="entry name" value="CARRIER"/>
    <property type="match status" value="4"/>
</dbReference>
<dbReference type="InterPro" id="IPR009081">
    <property type="entry name" value="PP-bd_ACP"/>
</dbReference>
<feature type="domain" description="PKS/mFAS DH" evidence="13">
    <location>
        <begin position="633"/>
        <end position="906"/>
    </location>
</feature>
<feature type="region of interest" description="Disordered" evidence="10">
    <location>
        <begin position="2928"/>
        <end position="2964"/>
    </location>
</feature>
<dbReference type="PROSITE" id="PS00606">
    <property type="entry name" value="KS3_1"/>
    <property type="match status" value="1"/>
</dbReference>
<dbReference type="GO" id="GO:0006633">
    <property type="term" value="P:fatty acid biosynthetic process"/>
    <property type="evidence" value="ECO:0007669"/>
    <property type="project" value="InterPro"/>
</dbReference>
<keyword evidence="6 14" id="KW-0808">Transferase</keyword>
<proteinExistence type="predicted"/>
<dbReference type="PROSITE" id="PS52019">
    <property type="entry name" value="PKS_MFAS_DH"/>
    <property type="match status" value="1"/>
</dbReference>
<dbReference type="Pfam" id="PF08659">
    <property type="entry name" value="KR"/>
    <property type="match status" value="2"/>
</dbReference>
<feature type="active site" description="Proton acceptor; for dehydratase activity" evidence="9">
    <location>
        <position position="665"/>
    </location>
</feature>
<dbReference type="GO" id="GO:0031177">
    <property type="term" value="F:phosphopantetheine binding"/>
    <property type="evidence" value="ECO:0007669"/>
    <property type="project" value="InterPro"/>
</dbReference>
<feature type="region of interest" description="C-terminal hotdog fold" evidence="9">
    <location>
        <begin position="770"/>
        <end position="906"/>
    </location>
</feature>
<comment type="pathway">
    <text evidence="2">Antibiotic biosynthesis.</text>
</comment>
<dbReference type="CDD" id="cd00833">
    <property type="entry name" value="PKS"/>
    <property type="match status" value="3"/>
</dbReference>
<dbReference type="PANTHER" id="PTHR43775:SF37">
    <property type="entry name" value="SI:DKEY-61P9.11"/>
    <property type="match status" value="1"/>
</dbReference>
<dbReference type="GO" id="GO:0005886">
    <property type="term" value="C:plasma membrane"/>
    <property type="evidence" value="ECO:0007669"/>
    <property type="project" value="TreeGrafter"/>
</dbReference>
<protein>
    <submittedName>
        <fullName evidence="14">Malonyl CoA-acyl carrier protein transacylase</fullName>
        <ecNumber evidence="14">2.3.1.39</ecNumber>
    </submittedName>
</protein>
<feature type="domain" description="Carrier" evidence="11">
    <location>
        <begin position="1467"/>
        <end position="1540"/>
    </location>
</feature>
<dbReference type="GO" id="GO:0004315">
    <property type="term" value="F:3-oxoacyl-[acyl-carrier-protein] synthase activity"/>
    <property type="evidence" value="ECO:0007669"/>
    <property type="project" value="InterPro"/>
</dbReference>
<dbReference type="PROSITE" id="PS52004">
    <property type="entry name" value="KS3_2"/>
    <property type="match status" value="3"/>
</dbReference>
<dbReference type="Gene3D" id="3.40.47.10">
    <property type="match status" value="3"/>
</dbReference>
<evidence type="ECO:0000256" key="8">
    <source>
        <dbReference type="ARBA" id="ARBA00054155"/>
    </source>
</evidence>
<dbReference type="InterPro" id="IPR014030">
    <property type="entry name" value="Ketoacyl_synth_N"/>
</dbReference>
<dbReference type="GO" id="GO:0071770">
    <property type="term" value="P:DIM/DIP cell wall layer assembly"/>
    <property type="evidence" value="ECO:0007669"/>
    <property type="project" value="TreeGrafter"/>
</dbReference>
<feature type="domain" description="Ketosynthase family 3 (KS3)" evidence="12">
    <location>
        <begin position="26"/>
        <end position="458"/>
    </location>
</feature>
<dbReference type="GO" id="GO:0004312">
    <property type="term" value="F:fatty acid synthase activity"/>
    <property type="evidence" value="ECO:0007669"/>
    <property type="project" value="TreeGrafter"/>
</dbReference>
<dbReference type="InterPro" id="IPR020615">
    <property type="entry name" value="Thiolase_acyl_enz_int_AS"/>
</dbReference>
<dbReference type="SMART" id="SM00826">
    <property type="entry name" value="PKS_DH"/>
    <property type="match status" value="1"/>
</dbReference>
<dbReference type="SMART" id="SM00825">
    <property type="entry name" value="PKS_KS"/>
    <property type="match status" value="3"/>
</dbReference>
<dbReference type="EMBL" id="FXAN01000050">
    <property type="protein sequence ID" value="SMG00109.1"/>
    <property type="molecule type" value="Genomic_DNA"/>
</dbReference>
<dbReference type="GO" id="GO:0004314">
    <property type="term" value="F:[acyl-carrier-protein] S-malonyltransferase activity"/>
    <property type="evidence" value="ECO:0007669"/>
    <property type="project" value="UniProtKB-EC"/>
</dbReference>
<dbReference type="InterPro" id="IPR036736">
    <property type="entry name" value="ACP-like_sf"/>
</dbReference>
<evidence type="ECO:0000259" key="11">
    <source>
        <dbReference type="PROSITE" id="PS50075"/>
    </source>
</evidence>
<feature type="compositionally biased region" description="Low complexity" evidence="10">
    <location>
        <begin position="2947"/>
        <end position="2956"/>
    </location>
</feature>
<organism evidence="14 15">
    <name type="scientific">Burkholderia singularis</name>
    <dbReference type="NCBI Taxonomy" id="1503053"/>
    <lineage>
        <taxon>Bacteria</taxon>
        <taxon>Pseudomonadati</taxon>
        <taxon>Pseudomonadota</taxon>
        <taxon>Betaproteobacteria</taxon>
        <taxon>Burkholderiales</taxon>
        <taxon>Burkholderiaceae</taxon>
        <taxon>Burkholderia</taxon>
        <taxon>pseudomallei group</taxon>
    </lineage>
</organism>
<dbReference type="Proteomes" id="UP000198460">
    <property type="component" value="Unassembled WGS sequence"/>
</dbReference>
<dbReference type="PANTHER" id="PTHR43775">
    <property type="entry name" value="FATTY ACID SYNTHASE"/>
    <property type="match status" value="1"/>
</dbReference>
<keyword evidence="7" id="KW-0677">Repeat</keyword>
<evidence type="ECO:0000256" key="7">
    <source>
        <dbReference type="ARBA" id="ARBA00022737"/>
    </source>
</evidence>
<evidence type="ECO:0000259" key="12">
    <source>
        <dbReference type="PROSITE" id="PS52004"/>
    </source>
</evidence>
<dbReference type="Pfam" id="PF00550">
    <property type="entry name" value="PP-binding"/>
    <property type="match status" value="4"/>
</dbReference>
<feature type="domain" description="Ketosynthase family 3 (KS3)" evidence="12">
    <location>
        <begin position="2984"/>
        <end position="3393"/>
    </location>
</feature>
<feature type="region of interest" description="Disordered" evidence="10">
    <location>
        <begin position="3552"/>
        <end position="3589"/>
    </location>
</feature>
<dbReference type="InterPro" id="IPR006162">
    <property type="entry name" value="Ppantetheine_attach_site"/>
</dbReference>
<feature type="domain" description="Ketosynthase family 3 (KS3)" evidence="12">
    <location>
        <begin position="1728"/>
        <end position="2147"/>
    </location>
</feature>
<dbReference type="SMART" id="SM01294">
    <property type="entry name" value="PKS_PP_betabranch"/>
    <property type="match status" value="1"/>
</dbReference>
<evidence type="ECO:0000256" key="9">
    <source>
        <dbReference type="PROSITE-ProRule" id="PRU01363"/>
    </source>
</evidence>
<dbReference type="InterPro" id="IPR057326">
    <property type="entry name" value="KR_dom"/>
</dbReference>
<evidence type="ECO:0000256" key="4">
    <source>
        <dbReference type="ARBA" id="ARBA00022490"/>
    </source>
</evidence>
<evidence type="ECO:0000313" key="14">
    <source>
        <dbReference type="EMBL" id="SMG00109.1"/>
    </source>
</evidence>
<dbReference type="FunFam" id="3.40.47.10:FF:000019">
    <property type="entry name" value="Polyketide synthase type I"/>
    <property type="match status" value="2"/>
</dbReference>
<dbReference type="InterPro" id="IPR020841">
    <property type="entry name" value="PKS_Beta-ketoAc_synthase_dom"/>
</dbReference>
<dbReference type="GO" id="GO:0005737">
    <property type="term" value="C:cytoplasm"/>
    <property type="evidence" value="ECO:0007669"/>
    <property type="project" value="UniProtKB-SubCell"/>
</dbReference>
<keyword evidence="5" id="KW-0597">Phosphoprotein</keyword>
<dbReference type="Pfam" id="PF21089">
    <property type="entry name" value="PKS_DH_N"/>
    <property type="match status" value="1"/>
</dbReference>
<dbReference type="InterPro" id="IPR020806">
    <property type="entry name" value="PKS_PP-bd"/>
</dbReference>
<dbReference type="InterPro" id="IPR049551">
    <property type="entry name" value="PKS_DH_C"/>
</dbReference>
<evidence type="ECO:0000256" key="1">
    <source>
        <dbReference type="ARBA" id="ARBA00004496"/>
    </source>
</evidence>
<dbReference type="SUPFAM" id="SSF47336">
    <property type="entry name" value="ACP-like"/>
    <property type="match status" value="4"/>
</dbReference>
<dbReference type="PROSITE" id="PS00012">
    <property type="entry name" value="PHOSPHOPANTETHEINE"/>
    <property type="match status" value="4"/>
</dbReference>
<dbReference type="EC" id="2.3.1.39" evidence="14"/>
<reference evidence="14 15" key="1">
    <citation type="submission" date="2017-04" db="EMBL/GenBank/DDBJ databases">
        <authorList>
            <person name="Afonso C.L."/>
            <person name="Miller P.J."/>
            <person name="Scott M.A."/>
            <person name="Spackman E."/>
            <person name="Goraichik I."/>
            <person name="Dimitrov K.M."/>
            <person name="Suarez D.L."/>
            <person name="Swayne D.E."/>
        </authorList>
    </citation>
    <scope>NUCLEOTIDE SEQUENCE [LARGE SCALE GENOMIC DNA]</scope>
    <source>
        <strain evidence="14">LMG 28154</strain>
    </source>
</reference>
<dbReference type="Gene3D" id="1.10.1240.100">
    <property type="match status" value="3"/>
</dbReference>
<dbReference type="InterPro" id="IPR018201">
    <property type="entry name" value="Ketoacyl_synth_AS"/>
</dbReference>
<comment type="subcellular location">
    <subcellularLocation>
        <location evidence="1">Cytoplasm</location>
    </subcellularLocation>
</comment>
<dbReference type="InterPro" id="IPR016039">
    <property type="entry name" value="Thiolase-like"/>
</dbReference>
<dbReference type="SMART" id="SM00823">
    <property type="entry name" value="PKS_PP"/>
    <property type="match status" value="4"/>
</dbReference>
<evidence type="ECO:0000256" key="6">
    <source>
        <dbReference type="ARBA" id="ARBA00022679"/>
    </source>
</evidence>
<keyword evidence="3" id="KW-0596">Phosphopantetheine</keyword>
<dbReference type="InterPro" id="IPR050091">
    <property type="entry name" value="PKS_NRPS_Biosynth_Enz"/>
</dbReference>
<dbReference type="Pfam" id="PF14765">
    <property type="entry name" value="PS-DH"/>
    <property type="match status" value="1"/>
</dbReference>
<dbReference type="InterPro" id="IPR014031">
    <property type="entry name" value="Ketoacyl_synth_C"/>
</dbReference>
<dbReference type="InterPro" id="IPR036291">
    <property type="entry name" value="NAD(P)-bd_dom_sf"/>
</dbReference>
<dbReference type="Gene3D" id="1.10.1200.10">
    <property type="entry name" value="ACP-like"/>
    <property type="match status" value="4"/>
</dbReference>
<comment type="function">
    <text evidence="8">Involved in production of the polyketide antibiotic thailandamide.</text>
</comment>
<keyword evidence="14" id="KW-0012">Acyltransferase</keyword>
<feature type="region of interest" description="Disordered" evidence="10">
    <location>
        <begin position="1680"/>
        <end position="1717"/>
    </location>
</feature>
<dbReference type="InterPro" id="IPR049552">
    <property type="entry name" value="PKS_DH_N"/>
</dbReference>
<feature type="domain" description="Carrier" evidence="11">
    <location>
        <begin position="2840"/>
        <end position="2921"/>
    </location>
</feature>
<dbReference type="InterPro" id="IPR049900">
    <property type="entry name" value="PKS_mFAS_DH"/>
</dbReference>
<name>A0A238H476_9BURK</name>
<dbReference type="SMART" id="SM00822">
    <property type="entry name" value="PKS_KR"/>
    <property type="match status" value="2"/>
</dbReference>
<dbReference type="Pfam" id="PF22336">
    <property type="entry name" value="RhiE-like_linker"/>
    <property type="match status" value="3"/>
</dbReference>
<dbReference type="SUPFAM" id="SSF51735">
    <property type="entry name" value="NAD(P)-binding Rossmann-fold domains"/>
    <property type="match status" value="3"/>
</dbReference>
<feature type="domain" description="Carrier" evidence="11">
    <location>
        <begin position="3593"/>
        <end position="3667"/>
    </location>
</feature>
<dbReference type="Gene3D" id="3.10.129.110">
    <property type="entry name" value="Polyketide synthase dehydratase"/>
    <property type="match status" value="1"/>
</dbReference>
<dbReference type="InterPro" id="IPR054514">
    <property type="entry name" value="RhiE-like_linker"/>
</dbReference>
<feature type="active site" description="Proton donor; for dehydratase activity" evidence="9">
    <location>
        <position position="827"/>
    </location>
</feature>